<protein>
    <recommendedName>
        <fullName evidence="5">Pilus assembly protein</fullName>
    </recommendedName>
</protein>
<dbReference type="Proteomes" id="UP000281343">
    <property type="component" value="Unassembled WGS sequence"/>
</dbReference>
<dbReference type="EMBL" id="RCNT01000001">
    <property type="protein sequence ID" value="RMA43860.1"/>
    <property type="molecule type" value="Genomic_DNA"/>
</dbReference>
<feature type="compositionally biased region" description="Acidic residues" evidence="1">
    <location>
        <begin position="192"/>
        <end position="201"/>
    </location>
</feature>
<keyword evidence="2" id="KW-0472">Membrane</keyword>
<comment type="caution">
    <text evidence="3">The sequence shown here is derived from an EMBL/GenBank/DDBJ whole genome shotgun (WGS) entry which is preliminary data.</text>
</comment>
<feature type="region of interest" description="Disordered" evidence="1">
    <location>
        <begin position="188"/>
        <end position="208"/>
    </location>
</feature>
<evidence type="ECO:0000313" key="3">
    <source>
        <dbReference type="EMBL" id="RMA43860.1"/>
    </source>
</evidence>
<accession>A0A3L9YMA9</accession>
<name>A0A3L9YMA9_9RHOB</name>
<keyword evidence="4" id="KW-1185">Reference proteome</keyword>
<keyword evidence="2" id="KW-1133">Transmembrane helix</keyword>
<feature type="transmembrane region" description="Helical" evidence="2">
    <location>
        <begin position="21"/>
        <end position="39"/>
    </location>
</feature>
<sequence length="208" mass="23544">MMKRLIRRYIREDDAAVAFEAVIITPILAWLFVGSFVFFDAFRTYNTSLKATYAVADVLSRETDWIYGSDIEGLADVFQHITRNVEQSSLRVTQIRRNTSEYRIDWSYATDGTARLFNSNIPAIQSQLPNMVFGERIIVVETFLPYRPAFNVGLRELEFTNFTVTRPRFAGQLQFDDGSDPLYCGSSCNFGDGDEEPDPDTDSGPAGS</sequence>
<evidence type="ECO:0000256" key="1">
    <source>
        <dbReference type="SAM" id="MobiDB-lite"/>
    </source>
</evidence>
<reference evidence="3 4" key="1">
    <citation type="submission" date="2018-10" db="EMBL/GenBank/DDBJ databases">
        <authorList>
            <person name="Jung H.S."/>
            <person name="Jeon C.O."/>
        </authorList>
    </citation>
    <scope>NUCLEOTIDE SEQUENCE [LARGE SCALE GENOMIC DNA]</scope>
    <source>
        <strain evidence="3 4">MA-7-27</strain>
    </source>
</reference>
<gene>
    <name evidence="3" type="ORF">D9R08_02745</name>
</gene>
<evidence type="ECO:0000313" key="4">
    <source>
        <dbReference type="Proteomes" id="UP000281343"/>
    </source>
</evidence>
<organism evidence="3 4">
    <name type="scientific">Rhodophyticola porphyridii</name>
    <dbReference type="NCBI Taxonomy" id="1852017"/>
    <lineage>
        <taxon>Bacteria</taxon>
        <taxon>Pseudomonadati</taxon>
        <taxon>Pseudomonadota</taxon>
        <taxon>Alphaproteobacteria</taxon>
        <taxon>Rhodobacterales</taxon>
        <taxon>Roseobacteraceae</taxon>
        <taxon>Rhodophyticola</taxon>
    </lineage>
</organism>
<keyword evidence="2" id="KW-0812">Transmembrane</keyword>
<evidence type="ECO:0000256" key="2">
    <source>
        <dbReference type="SAM" id="Phobius"/>
    </source>
</evidence>
<evidence type="ECO:0008006" key="5">
    <source>
        <dbReference type="Google" id="ProtNLM"/>
    </source>
</evidence>
<dbReference type="AlphaFoldDB" id="A0A3L9YMA9"/>
<proteinExistence type="predicted"/>